<dbReference type="PROSITE" id="PS50893">
    <property type="entry name" value="ABC_TRANSPORTER_2"/>
    <property type="match status" value="1"/>
</dbReference>
<evidence type="ECO:0000313" key="14">
    <source>
        <dbReference type="Proteomes" id="UP000014184"/>
    </source>
</evidence>
<evidence type="ECO:0000256" key="10">
    <source>
        <dbReference type="PROSITE-ProRule" id="PRU01213"/>
    </source>
</evidence>
<keyword evidence="6" id="KW-0067">ATP-binding</keyword>
<keyword evidence="8" id="KW-0406">Ion transport</keyword>
<feature type="domain" description="Mop" evidence="12">
    <location>
        <begin position="287"/>
        <end position="351"/>
    </location>
</feature>
<dbReference type="InterPro" id="IPR004606">
    <property type="entry name" value="Mop_domain"/>
</dbReference>
<sequence length="352" mass="37695">MTAPVPVVDAHLVVHHPGFTVETRFQVASGHVLALLGPNGAGKSTVLRALAGLLPAQGHLRVDGVDLLSVPAERRPVGFVFQDFLLFPHLTVVENVAFGPRCQGMPARQARRLALDLLTDMGVAEYARARPRTLSGGQQQRVALARALATRPRLLLLDEPMAALDADTRMSVRAMLRCRLTAFSGATVLVTHDPLDAMVLADRVLVLEDGVSVQEGTPGDVARRPRTDYVARLVGVNLYRGRAAGTRVQLAGPHGSAVALTVASPHDGEVFAAFPPHAVALYRERPHGSPRNTWLLTVDGVERFGPHVRVRLSGAVEVNADITAAALADLSLRPGDRVWAAVKATEVECYPV</sequence>
<dbReference type="PROSITE" id="PS51866">
    <property type="entry name" value="MOP"/>
    <property type="match status" value="1"/>
</dbReference>
<dbReference type="InterPro" id="IPR008995">
    <property type="entry name" value="Mo/tungstate-bd_C_term_dom"/>
</dbReference>
<dbReference type="AlphaFoldDB" id="A0A9P2TCZ8"/>
<evidence type="ECO:0000256" key="3">
    <source>
        <dbReference type="ARBA" id="ARBA00022496"/>
    </source>
</evidence>
<keyword evidence="7" id="KW-0408">Iron</keyword>
<dbReference type="PANTHER" id="PTHR42781:SF4">
    <property type="entry name" value="SPERMIDINE_PUTRESCINE IMPORT ATP-BINDING PROTEIN POTA"/>
    <property type="match status" value="1"/>
</dbReference>
<evidence type="ECO:0000259" key="12">
    <source>
        <dbReference type="PROSITE" id="PS51866"/>
    </source>
</evidence>
<dbReference type="GO" id="GO:0016887">
    <property type="term" value="F:ATP hydrolysis activity"/>
    <property type="evidence" value="ECO:0007669"/>
    <property type="project" value="InterPro"/>
</dbReference>
<dbReference type="PROSITE" id="PS00211">
    <property type="entry name" value="ABC_TRANSPORTER_1"/>
    <property type="match status" value="1"/>
</dbReference>
<dbReference type="InterPro" id="IPR017871">
    <property type="entry name" value="ABC_transporter-like_CS"/>
</dbReference>
<dbReference type="EMBL" id="AOSG01000008">
    <property type="protein sequence ID" value="EOR72583.1"/>
    <property type="molecule type" value="Genomic_DNA"/>
</dbReference>
<evidence type="ECO:0000256" key="2">
    <source>
        <dbReference type="ARBA" id="ARBA00022475"/>
    </source>
</evidence>
<dbReference type="InterPro" id="IPR005116">
    <property type="entry name" value="Transp-assoc_OB_typ1"/>
</dbReference>
<keyword evidence="9" id="KW-0472">Membrane</keyword>
<name>A0A9P2TCZ8_THEFU</name>
<dbReference type="Pfam" id="PF03459">
    <property type="entry name" value="TOBE"/>
    <property type="match status" value="1"/>
</dbReference>
<dbReference type="InterPro" id="IPR050093">
    <property type="entry name" value="ABC_SmlMolc_Importer"/>
</dbReference>
<dbReference type="RefSeq" id="WP_011290773.1">
    <property type="nucleotide sequence ID" value="NZ_AOSG01000008.1"/>
</dbReference>
<evidence type="ECO:0000259" key="11">
    <source>
        <dbReference type="PROSITE" id="PS50893"/>
    </source>
</evidence>
<dbReference type="InterPro" id="IPR003439">
    <property type="entry name" value="ABC_transporter-like_ATP-bd"/>
</dbReference>
<dbReference type="CDD" id="cd03259">
    <property type="entry name" value="ABC_Carb_Solutes_like"/>
    <property type="match status" value="1"/>
</dbReference>
<evidence type="ECO:0000256" key="4">
    <source>
        <dbReference type="ARBA" id="ARBA00022505"/>
    </source>
</evidence>
<accession>A0A9P2TCZ8</accession>
<keyword evidence="5" id="KW-0547">Nucleotide-binding</keyword>
<dbReference type="SUPFAM" id="SSF52540">
    <property type="entry name" value="P-loop containing nucleoside triphosphate hydrolases"/>
    <property type="match status" value="1"/>
</dbReference>
<evidence type="ECO:0000256" key="9">
    <source>
        <dbReference type="ARBA" id="ARBA00023136"/>
    </source>
</evidence>
<dbReference type="GO" id="GO:0016020">
    <property type="term" value="C:membrane"/>
    <property type="evidence" value="ECO:0007669"/>
    <property type="project" value="InterPro"/>
</dbReference>
<keyword evidence="14" id="KW-1185">Reference proteome</keyword>
<evidence type="ECO:0000256" key="7">
    <source>
        <dbReference type="ARBA" id="ARBA00023004"/>
    </source>
</evidence>
<evidence type="ECO:0000313" key="13">
    <source>
        <dbReference type="EMBL" id="EOR72583.1"/>
    </source>
</evidence>
<protein>
    <submittedName>
        <fullName evidence="13">ABC-type spermidine/putrescine transport system ATPase components</fullName>
    </submittedName>
</protein>
<keyword evidence="3" id="KW-0410">Iron transport</keyword>
<evidence type="ECO:0000256" key="5">
    <source>
        <dbReference type="ARBA" id="ARBA00022741"/>
    </source>
</evidence>
<feature type="domain" description="ABC transporter" evidence="11">
    <location>
        <begin position="5"/>
        <end position="234"/>
    </location>
</feature>
<dbReference type="PANTHER" id="PTHR42781">
    <property type="entry name" value="SPERMIDINE/PUTRESCINE IMPORT ATP-BINDING PROTEIN POTA"/>
    <property type="match status" value="1"/>
</dbReference>
<comment type="caution">
    <text evidence="13">The sequence shown here is derived from an EMBL/GenBank/DDBJ whole genome shotgun (WGS) entry which is preliminary data.</text>
</comment>
<dbReference type="GO" id="GO:0015689">
    <property type="term" value="P:molybdate ion transport"/>
    <property type="evidence" value="ECO:0007669"/>
    <property type="project" value="InterPro"/>
</dbReference>
<dbReference type="SMART" id="SM00382">
    <property type="entry name" value="AAA"/>
    <property type="match status" value="1"/>
</dbReference>
<dbReference type="Gene3D" id="3.40.50.300">
    <property type="entry name" value="P-loop containing nucleotide triphosphate hydrolases"/>
    <property type="match status" value="1"/>
</dbReference>
<dbReference type="Proteomes" id="UP000014184">
    <property type="component" value="Unassembled WGS sequence"/>
</dbReference>
<gene>
    <name evidence="13" type="ORF">TM51_01965</name>
</gene>
<keyword evidence="1" id="KW-0813">Transport</keyword>
<dbReference type="InterPro" id="IPR027417">
    <property type="entry name" value="P-loop_NTPase"/>
</dbReference>
<evidence type="ECO:0000256" key="8">
    <source>
        <dbReference type="ARBA" id="ARBA00023065"/>
    </source>
</evidence>
<proteinExistence type="predicted"/>
<reference evidence="13 14" key="1">
    <citation type="journal article" date="2013" name="Genome Announc.">
        <title>Draft Genome Sequence of the Lignocellulose Decomposer Thermobifida fusca Strain TM51.</title>
        <authorList>
            <person name="Toth A."/>
            <person name="Barna T."/>
            <person name="Nagy I."/>
            <person name="Horvath B."/>
            <person name="Nagy I."/>
            <person name="Tancsics A."/>
            <person name="Kriszt B."/>
            <person name="Baka E."/>
            <person name="Fekete C."/>
            <person name="Kukolya J."/>
        </authorList>
    </citation>
    <scope>NUCLEOTIDE SEQUENCE [LARGE SCALE GENOMIC DNA]</scope>
    <source>
        <strain evidence="13 14">TM51</strain>
    </source>
</reference>
<organism evidence="13 14">
    <name type="scientific">Thermobifida fusca TM51</name>
    <dbReference type="NCBI Taxonomy" id="1169414"/>
    <lineage>
        <taxon>Bacteria</taxon>
        <taxon>Bacillati</taxon>
        <taxon>Actinomycetota</taxon>
        <taxon>Actinomycetes</taxon>
        <taxon>Streptosporangiales</taxon>
        <taxon>Nocardiopsidaceae</taxon>
        <taxon>Thermobifida</taxon>
    </lineage>
</organism>
<keyword evidence="2" id="KW-1003">Cell membrane</keyword>
<evidence type="ECO:0000256" key="6">
    <source>
        <dbReference type="ARBA" id="ARBA00022840"/>
    </source>
</evidence>
<dbReference type="Gene3D" id="2.40.50.100">
    <property type="match status" value="1"/>
</dbReference>
<dbReference type="GO" id="GO:0015408">
    <property type="term" value="F:ABC-type ferric iron transporter activity"/>
    <property type="evidence" value="ECO:0007669"/>
    <property type="project" value="InterPro"/>
</dbReference>
<dbReference type="Pfam" id="PF00005">
    <property type="entry name" value="ABC_tran"/>
    <property type="match status" value="1"/>
</dbReference>
<dbReference type="GO" id="GO:0005524">
    <property type="term" value="F:ATP binding"/>
    <property type="evidence" value="ECO:0007669"/>
    <property type="project" value="UniProtKB-KW"/>
</dbReference>
<dbReference type="InterPro" id="IPR003593">
    <property type="entry name" value="AAA+_ATPase"/>
</dbReference>
<keyword evidence="4 10" id="KW-0500">Molybdenum</keyword>
<dbReference type="InterPro" id="IPR015853">
    <property type="entry name" value="ABC_transpr_FbpC"/>
</dbReference>
<dbReference type="SUPFAM" id="SSF50331">
    <property type="entry name" value="MOP-like"/>
    <property type="match status" value="1"/>
</dbReference>
<evidence type="ECO:0000256" key="1">
    <source>
        <dbReference type="ARBA" id="ARBA00022448"/>
    </source>
</evidence>